<dbReference type="EMBL" id="KZ679136">
    <property type="protein sequence ID" value="PTB74419.1"/>
    <property type="molecule type" value="Genomic_DNA"/>
</dbReference>
<name>A0A2T4BYK8_TRILO</name>
<keyword evidence="2" id="KW-1185">Reference proteome</keyword>
<proteinExistence type="predicted"/>
<dbReference type="AlphaFoldDB" id="A0A2T4BYK8"/>
<accession>A0A2T4BYK8</accession>
<gene>
    <name evidence="1" type="ORF">M440DRAFT_1403783</name>
</gene>
<evidence type="ECO:0000313" key="1">
    <source>
        <dbReference type="EMBL" id="PTB74419.1"/>
    </source>
</evidence>
<reference evidence="1 2" key="1">
    <citation type="submission" date="2016-07" db="EMBL/GenBank/DDBJ databases">
        <title>Multiple horizontal gene transfer events from other fungi enriched the ability of initially mycotrophic Trichoderma (Ascomycota) to feed on dead plant biomass.</title>
        <authorList>
            <consortium name="DOE Joint Genome Institute"/>
            <person name="Aerts A."/>
            <person name="Atanasova L."/>
            <person name="Chenthamara K."/>
            <person name="Zhang J."/>
            <person name="Grujic M."/>
            <person name="Henrissat B."/>
            <person name="Kuo A."/>
            <person name="Salamov A."/>
            <person name="Lipzen A."/>
            <person name="Labutti K."/>
            <person name="Barry K."/>
            <person name="Miao Y."/>
            <person name="Rahimi M.J."/>
            <person name="Shen Q."/>
            <person name="Grigoriev I.V."/>
            <person name="Kubicek C.P."/>
            <person name="Druzhinina I.S."/>
        </authorList>
    </citation>
    <scope>NUCLEOTIDE SEQUENCE [LARGE SCALE GENOMIC DNA]</scope>
    <source>
        <strain evidence="1 2">ATCC 18648</strain>
    </source>
</reference>
<evidence type="ECO:0000313" key="2">
    <source>
        <dbReference type="Proteomes" id="UP000240760"/>
    </source>
</evidence>
<organism evidence="1 2">
    <name type="scientific">Trichoderma longibrachiatum ATCC 18648</name>
    <dbReference type="NCBI Taxonomy" id="983965"/>
    <lineage>
        <taxon>Eukaryota</taxon>
        <taxon>Fungi</taxon>
        <taxon>Dikarya</taxon>
        <taxon>Ascomycota</taxon>
        <taxon>Pezizomycotina</taxon>
        <taxon>Sordariomycetes</taxon>
        <taxon>Hypocreomycetidae</taxon>
        <taxon>Hypocreales</taxon>
        <taxon>Hypocreaceae</taxon>
        <taxon>Trichoderma</taxon>
    </lineage>
</organism>
<dbReference type="Proteomes" id="UP000240760">
    <property type="component" value="Unassembled WGS sequence"/>
</dbReference>
<protein>
    <submittedName>
        <fullName evidence="1">Uncharacterized protein</fullName>
    </submittedName>
</protein>
<sequence length="82" mass="8595">MVAGRGASRSKLDAATAIHWPSPVDSMNDEGAQSSTVQLTNWGGGFSLAAIDLMGLVFVVGGINCTAVHFNPSQVCFRYGLH</sequence>